<evidence type="ECO:0000313" key="4">
    <source>
        <dbReference type="Proteomes" id="UP000027222"/>
    </source>
</evidence>
<dbReference type="HOGENOM" id="CLU_040397_0_2_1"/>
<dbReference type="InterPro" id="IPR058581">
    <property type="entry name" value="TM_HPP"/>
</dbReference>
<dbReference type="OrthoDB" id="2016548at2759"/>
<dbReference type="Pfam" id="PF04982">
    <property type="entry name" value="TM_HPP"/>
    <property type="match status" value="1"/>
</dbReference>
<keyword evidence="4" id="KW-1185">Reference proteome</keyword>
<reference evidence="4" key="1">
    <citation type="journal article" date="2014" name="Proc. Natl. Acad. Sci. U.S.A.">
        <title>Extensive sampling of basidiomycete genomes demonstrates inadequacy of the white-rot/brown-rot paradigm for wood decay fungi.</title>
        <authorList>
            <person name="Riley R."/>
            <person name="Salamov A.A."/>
            <person name="Brown D.W."/>
            <person name="Nagy L.G."/>
            <person name="Floudas D."/>
            <person name="Held B.W."/>
            <person name="Levasseur A."/>
            <person name="Lombard V."/>
            <person name="Morin E."/>
            <person name="Otillar R."/>
            <person name="Lindquist E.A."/>
            <person name="Sun H."/>
            <person name="LaButti K.M."/>
            <person name="Schmutz J."/>
            <person name="Jabbour D."/>
            <person name="Luo H."/>
            <person name="Baker S.E."/>
            <person name="Pisabarro A.G."/>
            <person name="Walton J.D."/>
            <person name="Blanchette R.A."/>
            <person name="Henrissat B."/>
            <person name="Martin F."/>
            <person name="Cullen D."/>
            <person name="Hibbett D.S."/>
            <person name="Grigoriev I.V."/>
        </authorList>
    </citation>
    <scope>NUCLEOTIDE SEQUENCE [LARGE SCALE GENOMIC DNA]</scope>
    <source>
        <strain evidence="4">CBS 339.88</strain>
    </source>
</reference>
<evidence type="ECO:0000313" key="3">
    <source>
        <dbReference type="EMBL" id="KDR76704.1"/>
    </source>
</evidence>
<feature type="transmembrane region" description="Helical" evidence="1">
    <location>
        <begin position="113"/>
        <end position="132"/>
    </location>
</feature>
<keyword evidence="1" id="KW-1133">Transmembrane helix</keyword>
<protein>
    <recommendedName>
        <fullName evidence="2">HPP transmembrane region domain-containing protein</fullName>
    </recommendedName>
</protein>
<gene>
    <name evidence="3" type="ORF">GALMADRAFT_67254</name>
</gene>
<feature type="transmembrane region" description="Helical" evidence="1">
    <location>
        <begin position="166"/>
        <end position="185"/>
    </location>
</feature>
<feature type="transmembrane region" description="Helical" evidence="1">
    <location>
        <begin position="25"/>
        <end position="44"/>
    </location>
</feature>
<keyword evidence="1" id="KW-0472">Membrane</keyword>
<name>A0A067T9W4_GALM3</name>
<feature type="transmembrane region" description="Helical" evidence="1">
    <location>
        <begin position="85"/>
        <end position="101"/>
    </location>
</feature>
<accession>A0A067T9W4</accession>
<evidence type="ECO:0000256" key="1">
    <source>
        <dbReference type="SAM" id="Phobius"/>
    </source>
</evidence>
<dbReference type="PANTHER" id="PTHR33741:SF5">
    <property type="entry name" value="TRANSMEMBRANE PROTEIN DDB_G0269096-RELATED"/>
    <property type="match status" value="1"/>
</dbReference>
<proteinExistence type="predicted"/>
<feature type="domain" description="HPP transmembrane region" evidence="2">
    <location>
        <begin position="21"/>
        <end position="194"/>
    </location>
</feature>
<sequence>MESASRLNYWLGLRSRPQTESPHVVWIWSFFGSFLGISLIQIVFGQAKYFIKRGAPSIVASYGGTAVLVYGVVHSPPAQPRPVLGGHFLSALTGICITNLFRLLPTEERFQNMLWLAGSLACAISIVVMQATGTTHPPAGNFNKWRSIGATAFLAVVNPEIREMGWYYLAVILLTSALTLVIAIINNNIQRRYPSFWFRPNQSVDFKPAPIPISFSGVVGR</sequence>
<organism evidence="3 4">
    <name type="scientific">Galerina marginata (strain CBS 339.88)</name>
    <dbReference type="NCBI Taxonomy" id="685588"/>
    <lineage>
        <taxon>Eukaryota</taxon>
        <taxon>Fungi</taxon>
        <taxon>Dikarya</taxon>
        <taxon>Basidiomycota</taxon>
        <taxon>Agaricomycotina</taxon>
        <taxon>Agaricomycetes</taxon>
        <taxon>Agaricomycetidae</taxon>
        <taxon>Agaricales</taxon>
        <taxon>Agaricineae</taxon>
        <taxon>Strophariaceae</taxon>
        <taxon>Galerina</taxon>
    </lineage>
</organism>
<dbReference type="Proteomes" id="UP000027222">
    <property type="component" value="Unassembled WGS sequence"/>
</dbReference>
<dbReference type="EMBL" id="KL142378">
    <property type="protein sequence ID" value="KDR76704.1"/>
    <property type="molecule type" value="Genomic_DNA"/>
</dbReference>
<dbReference type="STRING" id="685588.A0A067T9W4"/>
<dbReference type="PANTHER" id="PTHR33741">
    <property type="entry name" value="TRANSMEMBRANE PROTEIN DDB_G0269096-RELATED"/>
    <property type="match status" value="1"/>
</dbReference>
<dbReference type="InterPro" id="IPR007065">
    <property type="entry name" value="HPP"/>
</dbReference>
<keyword evidence="1" id="KW-0812">Transmembrane</keyword>
<feature type="transmembrane region" description="Helical" evidence="1">
    <location>
        <begin position="56"/>
        <end position="73"/>
    </location>
</feature>
<evidence type="ECO:0000259" key="2">
    <source>
        <dbReference type="Pfam" id="PF04982"/>
    </source>
</evidence>
<dbReference type="AlphaFoldDB" id="A0A067T9W4"/>